<dbReference type="STRING" id="441209.GCA_001870665_00375"/>
<proteinExistence type="predicted"/>
<reference evidence="3 4" key="1">
    <citation type="submission" date="2017-11" db="EMBL/GenBank/DDBJ databases">
        <title>Revised Sequence and Annotation of the Rhodobaca barguzinensis strain alga05 Genome.</title>
        <authorList>
            <person name="Kopejtka K."/>
            <person name="Tomasch J.M."/>
            <person name="Bunk B."/>
            <person name="Koblizek M."/>
        </authorList>
    </citation>
    <scope>NUCLEOTIDE SEQUENCE [LARGE SCALE GENOMIC DNA]</scope>
    <source>
        <strain evidence="4">alga05</strain>
    </source>
</reference>
<dbReference type="KEGG" id="rbg:BG454_06390"/>
<gene>
    <name evidence="3" type="ORF">BG454_06390</name>
</gene>
<organism evidence="3 4">
    <name type="scientific">Roseinatronobacter bogoriensis subsp. barguzinensis</name>
    <dbReference type="NCBI Taxonomy" id="441209"/>
    <lineage>
        <taxon>Bacteria</taxon>
        <taxon>Pseudomonadati</taxon>
        <taxon>Pseudomonadota</taxon>
        <taxon>Alphaproteobacteria</taxon>
        <taxon>Rhodobacterales</taxon>
        <taxon>Paracoccaceae</taxon>
        <taxon>Roseinatronobacter</taxon>
    </lineage>
</organism>
<keyword evidence="1" id="KW-0175">Coiled coil</keyword>
<dbReference type="Gene3D" id="3.40.50.300">
    <property type="entry name" value="P-loop containing nucleotide triphosphate hydrolases"/>
    <property type="match status" value="1"/>
</dbReference>
<evidence type="ECO:0000313" key="3">
    <source>
        <dbReference type="EMBL" id="ATX65498.1"/>
    </source>
</evidence>
<dbReference type="RefSeq" id="WP_071479554.1">
    <property type="nucleotide sequence ID" value="NZ_CP024899.1"/>
</dbReference>
<evidence type="ECO:0000313" key="4">
    <source>
        <dbReference type="Proteomes" id="UP000228948"/>
    </source>
</evidence>
<evidence type="ECO:0000259" key="2">
    <source>
        <dbReference type="Pfam" id="PF10088"/>
    </source>
</evidence>
<dbReference type="EMBL" id="CP024899">
    <property type="protein sequence ID" value="ATX65498.1"/>
    <property type="molecule type" value="Genomic_DNA"/>
</dbReference>
<dbReference type="Proteomes" id="UP000228948">
    <property type="component" value="Chromosome"/>
</dbReference>
<feature type="coiled-coil region" evidence="1">
    <location>
        <begin position="209"/>
        <end position="245"/>
    </location>
</feature>
<sequence>MNIVLADQAEDASDTESTNGLGKTTLIRIIHYCLGSDLSRDKVLSHPDLRDVEFLMRFAYGDQEIEVRRSTADKGEKVIASASFFEGVGTEPIEKNGAAWTVSLADWTAALTRRFLTRKRLEDGSVDLLSPTFRELSYYYMRVGKAAFTDPRQVFQGQSGRQKQVSISYMLGLNWQVQRQLLDCIDKRSSITKAINVIKDAEDIGAETIGDMEAQRVVLEQELERKQVEAENFNVRDDYADLEKSLYDTDTRLHDLINENHSDNQLLRHYVESAQETPEADPNRPLEILRNAGAVFQESALRTIKDVSEFHGQVYRNRKAFLDGEISRLKSEVRDRTAEIRGLTSRKSEILQLLNKSGALETLIQLQAGQTELTAELEALKGRIEERKKFDRRKDEQTRNISDLRTLLKSDLEDRQQAVDEARALFARYTKHLYGTAAKLAIDVATNGYRFHITIEREGSDGVEQMVVFCFDLMIATLRAKRGSPFKTLIHDSSLFADVDPRQYGLALQLAREEAENEGFQYICCLNSGALPHNHLGSMQIDDYTKLRLTDDSEKSRLLGVRLSARESG</sequence>
<name>A0A2K8KFD2_9RHOB</name>
<evidence type="ECO:0000256" key="1">
    <source>
        <dbReference type="SAM" id="Coils"/>
    </source>
</evidence>
<dbReference type="AlphaFoldDB" id="A0A2K8KFD2"/>
<dbReference type="InterPro" id="IPR027417">
    <property type="entry name" value="P-loop_NTPase"/>
</dbReference>
<dbReference type="InterPro" id="IPR018760">
    <property type="entry name" value="DUF2326"/>
</dbReference>
<keyword evidence="4" id="KW-1185">Reference proteome</keyword>
<protein>
    <submittedName>
        <fullName evidence="3">DUF2326 domain-containing protein</fullName>
    </submittedName>
</protein>
<feature type="domain" description="DUF2326" evidence="2">
    <location>
        <begin position="430"/>
        <end position="562"/>
    </location>
</feature>
<accession>A0A2K8KFD2</accession>
<dbReference type="Pfam" id="PF10088">
    <property type="entry name" value="DUF2326"/>
    <property type="match status" value="1"/>
</dbReference>